<name>A0A5M9YZJ4_9LACO</name>
<organism evidence="1 2">
    <name type="scientific">Lactobacillus crispatus</name>
    <dbReference type="NCBI Taxonomy" id="47770"/>
    <lineage>
        <taxon>Bacteria</taxon>
        <taxon>Bacillati</taxon>
        <taxon>Bacillota</taxon>
        <taxon>Bacilli</taxon>
        <taxon>Lactobacillales</taxon>
        <taxon>Lactobacillaceae</taxon>
        <taxon>Lactobacillus</taxon>
    </lineage>
</organism>
<dbReference type="RefSeq" id="WP_155515508.1">
    <property type="nucleotide sequence ID" value="NZ_JAIEUH010000094.1"/>
</dbReference>
<evidence type="ECO:0000313" key="1">
    <source>
        <dbReference type="EMBL" id="KAA8811614.1"/>
    </source>
</evidence>
<dbReference type="Proteomes" id="UP000324504">
    <property type="component" value="Unassembled WGS sequence"/>
</dbReference>
<evidence type="ECO:0008006" key="3">
    <source>
        <dbReference type="Google" id="ProtNLM"/>
    </source>
</evidence>
<reference evidence="1 2" key="1">
    <citation type="submission" date="2019-09" db="EMBL/GenBank/DDBJ databases">
        <title>Comparative analysis of L. crispatus genomes revealed niche specific adaptation to different host and body sites.</title>
        <authorList>
            <person name="Pan M."/>
            <person name="Hidalgo-Cantabrana C."/>
            <person name="Barrangou R."/>
        </authorList>
    </citation>
    <scope>NUCLEOTIDE SEQUENCE [LARGE SCALE GENOMIC DNA]</scope>
    <source>
        <strain evidence="1 2">NCK2488</strain>
    </source>
</reference>
<dbReference type="AlphaFoldDB" id="A0A5M9YZJ4"/>
<comment type="caution">
    <text evidence="1">The sequence shown here is derived from an EMBL/GenBank/DDBJ whole genome shotgun (WGS) entry which is preliminary data.</text>
</comment>
<evidence type="ECO:0000313" key="2">
    <source>
        <dbReference type="Proteomes" id="UP000324504"/>
    </source>
</evidence>
<protein>
    <recommendedName>
        <fullName evidence="3">NERD domain-containing protein</fullName>
    </recommendedName>
</protein>
<dbReference type="EMBL" id="VUAV01000098">
    <property type="protein sequence ID" value="KAA8811614.1"/>
    <property type="molecule type" value="Genomic_DNA"/>
</dbReference>
<accession>A0A5M9YZJ4</accession>
<gene>
    <name evidence="1" type="ORF">F1C09_09740</name>
</gene>
<proteinExistence type="predicted"/>
<sequence length="160" mass="18577">MKRKLSILIKELRNERELPKIKERILEKGKRPVGINKDFGKDMRTKYLIDNEKKIPHEIDLFYKKDDTLIIYDLKDYEIPFSLAALSKVKKKLNGEAGKLLRLKKLILENIDCFIEAIGFEFNKVNVGILLTRDINNVSNACGVDVLAIQEFNDHIGEYI</sequence>